<keyword evidence="2" id="KW-0238">DNA-binding</keyword>
<gene>
    <name evidence="2" type="ORF">CO049_02055</name>
</gene>
<evidence type="ECO:0000259" key="1">
    <source>
        <dbReference type="Pfam" id="PF13411"/>
    </source>
</evidence>
<name>A0A2M8F0D5_9BACT</name>
<dbReference type="InterPro" id="IPR009061">
    <property type="entry name" value="DNA-bd_dom_put_sf"/>
</dbReference>
<organism evidence="2 3">
    <name type="scientific">Candidatus Roizmanbacteria bacterium CG_4_9_14_0_2_um_filter_36_12</name>
    <dbReference type="NCBI Taxonomy" id="1974837"/>
    <lineage>
        <taxon>Bacteria</taxon>
        <taxon>Candidatus Roizmaniibacteriota</taxon>
    </lineage>
</organism>
<accession>A0A2M8F0D5</accession>
<dbReference type="GO" id="GO:0006355">
    <property type="term" value="P:regulation of DNA-templated transcription"/>
    <property type="evidence" value="ECO:0007669"/>
    <property type="project" value="InterPro"/>
</dbReference>
<comment type="caution">
    <text evidence="2">The sequence shown here is derived from an EMBL/GenBank/DDBJ whole genome shotgun (WGS) entry which is preliminary data.</text>
</comment>
<feature type="domain" description="HTH merR-type" evidence="1">
    <location>
        <begin position="18"/>
        <end position="83"/>
    </location>
</feature>
<dbReference type="EMBL" id="PFSA01000034">
    <property type="protein sequence ID" value="PJC32749.1"/>
    <property type="molecule type" value="Genomic_DNA"/>
</dbReference>
<reference evidence="3" key="1">
    <citation type="submission" date="2017-09" db="EMBL/GenBank/DDBJ databases">
        <title>Depth-based differentiation of microbial function through sediment-hosted aquifers and enrichment of novel symbionts in the deep terrestrial subsurface.</title>
        <authorList>
            <person name="Probst A.J."/>
            <person name="Ladd B."/>
            <person name="Jarett J.K."/>
            <person name="Geller-Mcgrath D.E."/>
            <person name="Sieber C.M.K."/>
            <person name="Emerson J.B."/>
            <person name="Anantharaman K."/>
            <person name="Thomas B.C."/>
            <person name="Malmstrom R."/>
            <person name="Stieglmeier M."/>
            <person name="Klingl A."/>
            <person name="Woyke T."/>
            <person name="Ryan C.M."/>
            <person name="Banfield J.F."/>
        </authorList>
    </citation>
    <scope>NUCLEOTIDE SEQUENCE [LARGE SCALE GENOMIC DNA]</scope>
</reference>
<dbReference type="Gene3D" id="1.10.1660.10">
    <property type="match status" value="1"/>
</dbReference>
<sequence>MANRKLTLEEVKQREFIKMSELAELNGVRYSTVKYYTELGLLPFEQQGKRLAKKYNREVASKRLKEILKLKGKGKTIPDIINYFISNS</sequence>
<proteinExistence type="predicted"/>
<dbReference type="SUPFAM" id="SSF46955">
    <property type="entry name" value="Putative DNA-binding domain"/>
    <property type="match status" value="1"/>
</dbReference>
<protein>
    <submittedName>
        <fullName evidence="2">MerR family DNA-binding transcriptional regulator</fullName>
    </submittedName>
</protein>
<dbReference type="InterPro" id="IPR000551">
    <property type="entry name" value="MerR-type_HTH_dom"/>
</dbReference>
<dbReference type="Proteomes" id="UP000229777">
    <property type="component" value="Unassembled WGS sequence"/>
</dbReference>
<evidence type="ECO:0000313" key="3">
    <source>
        <dbReference type="Proteomes" id="UP000229777"/>
    </source>
</evidence>
<dbReference type="GO" id="GO:0003677">
    <property type="term" value="F:DNA binding"/>
    <property type="evidence" value="ECO:0007669"/>
    <property type="project" value="UniProtKB-KW"/>
</dbReference>
<dbReference type="Pfam" id="PF13411">
    <property type="entry name" value="MerR_1"/>
    <property type="match status" value="1"/>
</dbReference>
<dbReference type="AlphaFoldDB" id="A0A2M8F0D5"/>
<evidence type="ECO:0000313" key="2">
    <source>
        <dbReference type="EMBL" id="PJC32749.1"/>
    </source>
</evidence>